<dbReference type="EC" id="5.4.99.12" evidence="4"/>
<feature type="binding site" evidence="4">
    <location>
        <position position="109"/>
    </location>
    <ligand>
        <name>substrate</name>
    </ligand>
</feature>
<dbReference type="PIRSF" id="PIRSF001430">
    <property type="entry name" value="tRNA_psdUrid_synth"/>
    <property type="match status" value="1"/>
</dbReference>
<dbReference type="InterPro" id="IPR001406">
    <property type="entry name" value="PsdUridine_synth_TruA"/>
</dbReference>
<proteinExistence type="inferred from homology"/>
<feature type="domain" description="Pseudouridine synthase I TruA alpha/beta" evidence="6">
    <location>
        <begin position="142"/>
        <end position="245"/>
    </location>
</feature>
<organism evidence="7 8">
    <name type="scientific">Helicobacter gastrofelis</name>
    <dbReference type="NCBI Taxonomy" id="2849642"/>
    <lineage>
        <taxon>Bacteria</taxon>
        <taxon>Pseudomonadati</taxon>
        <taxon>Campylobacterota</taxon>
        <taxon>Epsilonproteobacteria</taxon>
        <taxon>Campylobacterales</taxon>
        <taxon>Helicobacteraceae</taxon>
        <taxon>Helicobacter</taxon>
    </lineage>
</organism>
<comment type="catalytic activity">
    <reaction evidence="4 5">
        <text>uridine(38/39/40) in tRNA = pseudouridine(38/39/40) in tRNA</text>
        <dbReference type="Rhea" id="RHEA:22376"/>
        <dbReference type="Rhea" id="RHEA-COMP:10085"/>
        <dbReference type="Rhea" id="RHEA-COMP:10087"/>
        <dbReference type="ChEBI" id="CHEBI:65314"/>
        <dbReference type="ChEBI" id="CHEBI:65315"/>
        <dbReference type="EC" id="5.4.99.12"/>
    </reaction>
</comment>
<dbReference type="PANTHER" id="PTHR11142:SF0">
    <property type="entry name" value="TRNA PSEUDOURIDINE SYNTHASE-LIKE 1"/>
    <property type="match status" value="1"/>
</dbReference>
<dbReference type="NCBIfam" id="TIGR00071">
    <property type="entry name" value="hisT_truA"/>
    <property type="match status" value="1"/>
</dbReference>
<keyword evidence="3 4" id="KW-0413">Isomerase</keyword>
<comment type="function">
    <text evidence="4">Formation of pseudouridine at positions 38, 39 and 40 in the anticodon stem and loop of transfer RNAs.</text>
</comment>
<protein>
    <recommendedName>
        <fullName evidence="4">tRNA pseudouridine synthase A</fullName>
        <ecNumber evidence="4">5.4.99.12</ecNumber>
    </recommendedName>
    <alternativeName>
        <fullName evidence="4">tRNA pseudouridine(38-40) synthase</fullName>
    </alternativeName>
    <alternativeName>
        <fullName evidence="4">tRNA pseudouridylate synthase I</fullName>
    </alternativeName>
    <alternativeName>
        <fullName evidence="4">tRNA-uridine isomerase I</fullName>
    </alternativeName>
</protein>
<dbReference type="Gene3D" id="3.30.70.580">
    <property type="entry name" value="Pseudouridine synthase I, catalytic domain, N-terminal subdomain"/>
    <property type="match status" value="1"/>
</dbReference>
<dbReference type="HAMAP" id="MF_00171">
    <property type="entry name" value="TruA"/>
    <property type="match status" value="1"/>
</dbReference>
<keyword evidence="8" id="KW-1185">Reference proteome</keyword>
<dbReference type="InterPro" id="IPR020095">
    <property type="entry name" value="PsdUridine_synth_TruA_C"/>
</dbReference>
<evidence type="ECO:0000256" key="3">
    <source>
        <dbReference type="ARBA" id="ARBA00023235"/>
    </source>
</evidence>
<dbReference type="Gene3D" id="3.30.70.660">
    <property type="entry name" value="Pseudouridine synthase I, catalytic domain, C-terminal subdomain"/>
    <property type="match status" value="1"/>
</dbReference>
<accession>A0ABN6I6K7</accession>
<dbReference type="CDD" id="cd02570">
    <property type="entry name" value="PseudoU_synth_EcTruA"/>
    <property type="match status" value="1"/>
</dbReference>
<evidence type="ECO:0000256" key="5">
    <source>
        <dbReference type="RuleBase" id="RU003792"/>
    </source>
</evidence>
<dbReference type="InterPro" id="IPR020094">
    <property type="entry name" value="TruA/RsuA/RluB/E/F_N"/>
</dbReference>
<dbReference type="Pfam" id="PF01416">
    <property type="entry name" value="PseudoU_synth_1"/>
    <property type="match status" value="2"/>
</dbReference>
<keyword evidence="2 4" id="KW-0819">tRNA processing</keyword>
<dbReference type="InterPro" id="IPR020097">
    <property type="entry name" value="PsdUridine_synth_TruA_a/b_dom"/>
</dbReference>
<gene>
    <name evidence="4 7" type="primary">truA</name>
    <name evidence="7" type="ORF">NHP190012_08660</name>
</gene>
<name>A0ABN6I6K7_9HELI</name>
<evidence type="ECO:0000313" key="7">
    <source>
        <dbReference type="EMBL" id="BCZ19224.1"/>
    </source>
</evidence>
<comment type="subunit">
    <text evidence="4">Homodimer.</text>
</comment>
<reference evidence="7 8" key="1">
    <citation type="submission" date="2021-07" db="EMBL/GenBank/DDBJ databases">
        <title>Novel Helicobacter sp. Isolated from a cat.</title>
        <authorList>
            <person name="Rimbara E."/>
            <person name="Suzuki M."/>
        </authorList>
    </citation>
    <scope>NUCLEOTIDE SEQUENCE [LARGE SCALE GENOMIC DNA]</scope>
    <source>
        <strain evidence="8">NHP19-012</strain>
    </source>
</reference>
<evidence type="ECO:0000259" key="6">
    <source>
        <dbReference type="Pfam" id="PF01416"/>
    </source>
</evidence>
<dbReference type="EMBL" id="AP024819">
    <property type="protein sequence ID" value="BCZ19224.1"/>
    <property type="molecule type" value="Genomic_DNA"/>
</dbReference>
<dbReference type="Proteomes" id="UP000826146">
    <property type="component" value="Chromosome"/>
</dbReference>
<evidence type="ECO:0000256" key="4">
    <source>
        <dbReference type="HAMAP-Rule" id="MF_00171"/>
    </source>
</evidence>
<dbReference type="PANTHER" id="PTHR11142">
    <property type="entry name" value="PSEUDOURIDYLATE SYNTHASE"/>
    <property type="match status" value="1"/>
</dbReference>
<sequence>MRRFKLTLSYDGSAFLGFAKQVGHHTIEGTLENALKRLGISSPIMAAGRTDKGVHATCQVVAFNTPAFWSVPKLLAHLAPKLAPHIVCKSLEQVGLDFHPRFCAYKRRYRYLFTQIPLNPFCARYVATHPHGNLTQMQEALNCFVGTHDFKYFCKTGSNPTHTRRTVFKAFCYPFKVGRLDLAVVVLEANGFLRAQVRSILGAVLKHSLGHLSLEDLKAQIALKKRVCADLAPPNGLYLSRVFYPQPLSKNGV</sequence>
<comment type="similarity">
    <text evidence="1 4 5">Belongs to the tRNA pseudouridine synthase TruA family.</text>
</comment>
<dbReference type="RefSeq" id="WP_221272586.1">
    <property type="nucleotide sequence ID" value="NZ_AP024819.1"/>
</dbReference>
<comment type="caution">
    <text evidence="4">Lacks conserved residue(s) required for the propagation of feature annotation.</text>
</comment>
<evidence type="ECO:0000256" key="2">
    <source>
        <dbReference type="ARBA" id="ARBA00022694"/>
    </source>
</evidence>
<feature type="active site" description="Nucleophile" evidence="4">
    <location>
        <position position="51"/>
    </location>
</feature>
<evidence type="ECO:0000313" key="8">
    <source>
        <dbReference type="Proteomes" id="UP000826146"/>
    </source>
</evidence>
<dbReference type="SUPFAM" id="SSF55120">
    <property type="entry name" value="Pseudouridine synthase"/>
    <property type="match status" value="1"/>
</dbReference>
<evidence type="ECO:0000256" key="1">
    <source>
        <dbReference type="ARBA" id="ARBA00009375"/>
    </source>
</evidence>
<dbReference type="InterPro" id="IPR020103">
    <property type="entry name" value="PsdUridine_synth_cat_dom_sf"/>
</dbReference>
<feature type="domain" description="Pseudouridine synthase I TruA alpha/beta" evidence="6">
    <location>
        <begin position="9"/>
        <end position="102"/>
    </location>
</feature>